<dbReference type="Gene3D" id="3.30.420.10">
    <property type="entry name" value="Ribonuclease H-like superfamily/Ribonuclease H"/>
    <property type="match status" value="1"/>
</dbReference>
<keyword evidence="2" id="KW-1185">Reference proteome</keyword>
<dbReference type="Pfam" id="PF01612">
    <property type="entry name" value="DNA_pol_A_exo1"/>
    <property type="match status" value="1"/>
</dbReference>
<dbReference type="WBParaSite" id="SMUV_0000535401-mRNA-1">
    <property type="protein sequence ID" value="SMUV_0000535401-mRNA-1"/>
    <property type="gene ID" value="SMUV_0000535401"/>
</dbReference>
<dbReference type="GO" id="GO:0008408">
    <property type="term" value="F:3'-5' exonuclease activity"/>
    <property type="evidence" value="ECO:0007669"/>
    <property type="project" value="InterPro"/>
</dbReference>
<protein>
    <submittedName>
        <fullName evidence="3">3'-5' exonuclease domain-containing protein</fullName>
    </submittedName>
</protein>
<accession>A0A158R539</accession>
<dbReference type="InterPro" id="IPR036397">
    <property type="entry name" value="RNaseH_sf"/>
</dbReference>
<dbReference type="GO" id="GO:0006139">
    <property type="term" value="P:nucleobase-containing compound metabolic process"/>
    <property type="evidence" value="ECO:0007669"/>
    <property type="project" value="InterPro"/>
</dbReference>
<dbReference type="AlphaFoldDB" id="A0A158R539"/>
<name>A0A158R539_9BILA</name>
<dbReference type="PANTHER" id="PTHR47765:SF2">
    <property type="entry name" value="EXONUCLEASE MUT-7 HOMOLOG"/>
    <property type="match status" value="1"/>
</dbReference>
<dbReference type="Pfam" id="PF01927">
    <property type="entry name" value="Mut7-C"/>
    <property type="match status" value="1"/>
</dbReference>
<evidence type="ECO:0000259" key="1">
    <source>
        <dbReference type="SMART" id="SM00474"/>
    </source>
</evidence>
<dbReference type="SUPFAM" id="SSF53098">
    <property type="entry name" value="Ribonuclease H-like"/>
    <property type="match status" value="1"/>
</dbReference>
<dbReference type="InterPro" id="IPR002782">
    <property type="entry name" value="Mut7-C_RNAse_dom"/>
</dbReference>
<dbReference type="GO" id="GO:0003676">
    <property type="term" value="F:nucleic acid binding"/>
    <property type="evidence" value="ECO:0007669"/>
    <property type="project" value="InterPro"/>
</dbReference>
<evidence type="ECO:0000313" key="3">
    <source>
        <dbReference type="WBParaSite" id="SMUV_0000535401-mRNA-1"/>
    </source>
</evidence>
<dbReference type="STRING" id="451379.A0A158R539"/>
<dbReference type="InterPro" id="IPR052408">
    <property type="entry name" value="Exonuclease_MUT-7-like"/>
</dbReference>
<sequence>MEKHVDEDEEFSDEASLASDATVSKCEKKKLAKAEARQLCRLSPLREPFLSWQTTFEDIWFSDDPKEIRRKNVEDALGNIFEWVIDPYDIILGIYSTCFDYGARKPNSFSSCVVNYGKVWLGQCDREKKYSKYLTLKRKQDAFTIATTKGIGNLNIFVDIYQLFCDEIVEEAFAKVEEMIDCGKISDALECAMQFQLQSRIKLDKLIVPAVLQGQMQRVKVYLDGYKDLQQQLAVYFDALILLRDKEIVNYFDGLLKHKITVPNTSFQRKSLERMVAKICQLFNLPSSIAPNMLRSRIEGELRYITGQHFAGVISKEAYLDYVIHALSVKPELRKFFVAFLLRHFKDVQEALRWVTYFNMYDNIPAHLFQYLTEENIDSARQSMTGIYMKCEILGILSVDCFRLLGLRKSINDPIYLFDGHPIIIIDEVDGLMKVAESVSNADVVGIDTEYKPRFISLNEEVALMQVSLYNCSYLIDIITLEKNVTDEQWTKFFEGVFYSENTIKLGFDFANDLRALMLSFSPISLRTRNMICIMRLAKSVLQEFPYFFSSFKTLQTDGDENNSQTNNTVHFGLTDLCKEVLGNSLDKSEQFSDWAVRPLRLKQMRYAANDAYCLLQIYRKLKERVMQLLFFVVSLILFHNVLNPGSWEVHMEKANMNYKPNKQKKPKVKSKKICIDDIKSMIERINISVDSKELTSKGRARRPKDLKLIVDSMILGLGKHLRRCGVDTLLADSKESLMKYALEDADRFILTSGKSYNNLMSNRKLRDHDRIICLTSQQSLDAIQQVEQVFKLFNITLKEEDIFSRCMKCNSADLLQAPSIFLETMCFCSRCKLSPEAEKDEFADYINKLLSVKSDWTFHVSNDSSVSELIATSSKNRLDIVSCIAYTQNNIDGVTVRVEDVPPNAYEKEDRIFYICGSCGVIYWDGYQKRNYNIFADPLLKESFVAE</sequence>
<dbReference type="PANTHER" id="PTHR47765">
    <property type="entry name" value="3'-5' EXONUCLEASE DOMAIN-CONTAINING PROTEIN"/>
    <property type="match status" value="1"/>
</dbReference>
<dbReference type="Proteomes" id="UP000046393">
    <property type="component" value="Unplaced"/>
</dbReference>
<evidence type="ECO:0000313" key="2">
    <source>
        <dbReference type="Proteomes" id="UP000046393"/>
    </source>
</evidence>
<dbReference type="SMART" id="SM00474">
    <property type="entry name" value="35EXOc"/>
    <property type="match status" value="1"/>
</dbReference>
<proteinExistence type="predicted"/>
<feature type="domain" description="3'-5' exonuclease" evidence="1">
    <location>
        <begin position="423"/>
        <end position="627"/>
    </location>
</feature>
<reference evidence="3" key="1">
    <citation type="submission" date="2016-04" db="UniProtKB">
        <authorList>
            <consortium name="WormBaseParasite"/>
        </authorList>
    </citation>
    <scope>IDENTIFICATION</scope>
</reference>
<dbReference type="InterPro" id="IPR012337">
    <property type="entry name" value="RNaseH-like_sf"/>
</dbReference>
<organism evidence="2 3">
    <name type="scientific">Syphacia muris</name>
    <dbReference type="NCBI Taxonomy" id="451379"/>
    <lineage>
        <taxon>Eukaryota</taxon>
        <taxon>Metazoa</taxon>
        <taxon>Ecdysozoa</taxon>
        <taxon>Nematoda</taxon>
        <taxon>Chromadorea</taxon>
        <taxon>Rhabditida</taxon>
        <taxon>Spirurina</taxon>
        <taxon>Oxyuridomorpha</taxon>
        <taxon>Oxyuroidea</taxon>
        <taxon>Oxyuridae</taxon>
        <taxon>Syphacia</taxon>
    </lineage>
</organism>
<dbReference type="InterPro" id="IPR002562">
    <property type="entry name" value="3'-5'_exonuclease_dom"/>
</dbReference>